<dbReference type="GO" id="GO:0003700">
    <property type="term" value="F:DNA-binding transcription factor activity"/>
    <property type="evidence" value="ECO:0007669"/>
    <property type="project" value="TreeGrafter"/>
</dbReference>
<dbReference type="PANTHER" id="PTHR30055:SF223">
    <property type="entry name" value="HTH-TYPE TRANSCRIPTIONAL REGULATOR UIDR"/>
    <property type="match status" value="1"/>
</dbReference>
<evidence type="ECO:0000313" key="5">
    <source>
        <dbReference type="Proteomes" id="UP000000374"/>
    </source>
</evidence>
<dbReference type="PROSITE" id="PS50977">
    <property type="entry name" value="HTH_TETR_2"/>
    <property type="match status" value="1"/>
</dbReference>
<dbReference type="InterPro" id="IPR001647">
    <property type="entry name" value="HTH_TetR"/>
</dbReference>
<dbReference type="SUPFAM" id="SSF46689">
    <property type="entry name" value="Homeodomain-like"/>
    <property type="match status" value="1"/>
</dbReference>
<reference evidence="5" key="1">
    <citation type="submission" date="2006-12" db="EMBL/GenBank/DDBJ databases">
        <title>Complete sequence of chromosome 1 of Verminephrobacter eiseniae EF01-2.</title>
        <authorList>
            <person name="Copeland A."/>
            <person name="Lucas S."/>
            <person name="Lapidus A."/>
            <person name="Barry K."/>
            <person name="Detter J.C."/>
            <person name="Glavina del Rio T."/>
            <person name="Dalin E."/>
            <person name="Tice H."/>
            <person name="Pitluck S."/>
            <person name="Chertkov O."/>
            <person name="Brettin T."/>
            <person name="Bruce D."/>
            <person name="Han C."/>
            <person name="Tapia R."/>
            <person name="Gilna P."/>
            <person name="Schmutz J."/>
            <person name="Larimer F."/>
            <person name="Land M."/>
            <person name="Hauser L."/>
            <person name="Kyrpides N."/>
            <person name="Kim E."/>
            <person name="Stahl D."/>
            <person name="Richardson P."/>
        </authorList>
    </citation>
    <scope>NUCLEOTIDE SEQUENCE [LARGE SCALE GENOMIC DNA]</scope>
    <source>
        <strain evidence="5">EF01-2</strain>
    </source>
</reference>
<organism evidence="4 5">
    <name type="scientific">Verminephrobacter eiseniae (strain EF01-2)</name>
    <dbReference type="NCBI Taxonomy" id="391735"/>
    <lineage>
        <taxon>Bacteria</taxon>
        <taxon>Pseudomonadati</taxon>
        <taxon>Pseudomonadota</taxon>
        <taxon>Betaproteobacteria</taxon>
        <taxon>Burkholderiales</taxon>
        <taxon>Comamonadaceae</taxon>
        <taxon>Verminephrobacter</taxon>
    </lineage>
</organism>
<feature type="domain" description="HTH tetR-type" evidence="3">
    <location>
        <begin position="22"/>
        <end position="82"/>
    </location>
</feature>
<dbReference type="STRING" id="391735.Veis_1789"/>
<dbReference type="AlphaFoldDB" id="A1WIT6"/>
<dbReference type="PANTHER" id="PTHR30055">
    <property type="entry name" value="HTH-TYPE TRANSCRIPTIONAL REGULATOR RUTR"/>
    <property type="match status" value="1"/>
</dbReference>
<dbReference type="EMBL" id="CP000542">
    <property type="protein sequence ID" value="ABM57543.1"/>
    <property type="molecule type" value="Genomic_DNA"/>
</dbReference>
<dbReference type="Proteomes" id="UP000000374">
    <property type="component" value="Chromosome"/>
</dbReference>
<proteinExistence type="predicted"/>
<gene>
    <name evidence="4" type="ordered locus">Veis_1789</name>
</gene>
<dbReference type="GeneID" id="76460395"/>
<accession>A1WIT6</accession>
<sequence>MHKMPAMLTVPPKVSFKAQMYQAREAAILASACRLLGEKAFDLMTMDDVANAVGIAKASLYKHFGSKEALCTAAMVQMLGRVQTYLASLPAQTPALEKLHALLRWSLEQLLGNQMPLLPGRHSGLRAVLMANQDYRAGLRALSEQIGAWITEAQAQGLIDPGLPLVVVQYTLYARACDPALCLLKEGGQYSDAEIVELVLRTCFDGLVAR</sequence>
<evidence type="ECO:0000313" key="4">
    <source>
        <dbReference type="EMBL" id="ABM57543.1"/>
    </source>
</evidence>
<dbReference type="SUPFAM" id="SSF48498">
    <property type="entry name" value="Tetracyclin repressor-like, C-terminal domain"/>
    <property type="match status" value="1"/>
</dbReference>
<dbReference type="Gene3D" id="1.10.357.10">
    <property type="entry name" value="Tetracycline Repressor, domain 2"/>
    <property type="match status" value="1"/>
</dbReference>
<name>A1WIT6_VEREI</name>
<dbReference type="KEGG" id="vei:Veis_1789"/>
<evidence type="ECO:0000259" key="3">
    <source>
        <dbReference type="PROSITE" id="PS50977"/>
    </source>
</evidence>
<dbReference type="InterPro" id="IPR036271">
    <property type="entry name" value="Tet_transcr_reg_TetR-rel_C_sf"/>
</dbReference>
<dbReference type="GO" id="GO:0000976">
    <property type="term" value="F:transcription cis-regulatory region binding"/>
    <property type="evidence" value="ECO:0007669"/>
    <property type="project" value="TreeGrafter"/>
</dbReference>
<evidence type="ECO:0000256" key="2">
    <source>
        <dbReference type="PROSITE-ProRule" id="PRU00335"/>
    </source>
</evidence>
<protein>
    <submittedName>
        <fullName evidence="4">Transcriptional regulator, TetR family</fullName>
    </submittedName>
</protein>
<dbReference type="RefSeq" id="WP_011809550.1">
    <property type="nucleotide sequence ID" value="NC_008786.1"/>
</dbReference>
<dbReference type="HOGENOM" id="CLU_069356_12_2_4"/>
<keyword evidence="1 2" id="KW-0238">DNA-binding</keyword>
<dbReference type="InterPro" id="IPR050109">
    <property type="entry name" value="HTH-type_TetR-like_transc_reg"/>
</dbReference>
<dbReference type="eggNOG" id="COG1309">
    <property type="taxonomic scope" value="Bacteria"/>
</dbReference>
<feature type="DNA-binding region" description="H-T-H motif" evidence="2">
    <location>
        <begin position="45"/>
        <end position="64"/>
    </location>
</feature>
<keyword evidence="5" id="KW-1185">Reference proteome</keyword>
<evidence type="ECO:0000256" key="1">
    <source>
        <dbReference type="ARBA" id="ARBA00023125"/>
    </source>
</evidence>
<dbReference type="PRINTS" id="PR00455">
    <property type="entry name" value="HTHTETR"/>
</dbReference>
<dbReference type="InterPro" id="IPR009057">
    <property type="entry name" value="Homeodomain-like_sf"/>
</dbReference>
<dbReference type="Pfam" id="PF00440">
    <property type="entry name" value="TetR_N"/>
    <property type="match status" value="1"/>
</dbReference>